<comment type="caution">
    <text evidence="1">The sequence shown here is derived from an EMBL/GenBank/DDBJ whole genome shotgun (WGS) entry which is preliminary data.</text>
</comment>
<sequence length="161" mass="18208">MLYGREATNPSILGYFLVEQDKVFDPVKAVRELVKWVIDIQATAYSTAYKIKTLELTPSNAFCSPVTEFQVEDQVLYYQNYVVFACHPPWVNPQGARLLVDEAAGIGPATLSCCAKQRLLPISVFVEASVHYPKELYHMWIVLASSSFAAFQHFDNIVRQN</sequence>
<organism evidence="1 2">
    <name type="scientific">Entomophthora muscae</name>
    <dbReference type="NCBI Taxonomy" id="34485"/>
    <lineage>
        <taxon>Eukaryota</taxon>
        <taxon>Fungi</taxon>
        <taxon>Fungi incertae sedis</taxon>
        <taxon>Zoopagomycota</taxon>
        <taxon>Entomophthoromycotina</taxon>
        <taxon>Entomophthoromycetes</taxon>
        <taxon>Entomophthorales</taxon>
        <taxon>Entomophthoraceae</taxon>
        <taxon>Entomophthora</taxon>
    </lineage>
</organism>
<reference evidence="1" key="1">
    <citation type="submission" date="2022-04" db="EMBL/GenBank/DDBJ databases">
        <title>Genome of the entomopathogenic fungus Entomophthora muscae.</title>
        <authorList>
            <person name="Elya C."/>
            <person name="Lovett B.R."/>
            <person name="Lee E."/>
            <person name="Macias A.M."/>
            <person name="Hajek A.E."/>
            <person name="De Bivort B.L."/>
            <person name="Kasson M.T."/>
            <person name="De Fine Licht H.H."/>
            <person name="Stajich J.E."/>
        </authorList>
    </citation>
    <scope>NUCLEOTIDE SEQUENCE</scope>
    <source>
        <strain evidence="1">Berkeley</strain>
    </source>
</reference>
<keyword evidence="2" id="KW-1185">Reference proteome</keyword>
<protein>
    <submittedName>
        <fullName evidence="1">Uncharacterized protein</fullName>
    </submittedName>
</protein>
<proteinExistence type="predicted"/>
<evidence type="ECO:0000313" key="1">
    <source>
        <dbReference type="EMBL" id="KAJ9076634.1"/>
    </source>
</evidence>
<dbReference type="Proteomes" id="UP001165960">
    <property type="component" value="Unassembled WGS sequence"/>
</dbReference>
<dbReference type="EMBL" id="QTSX02002260">
    <property type="protein sequence ID" value="KAJ9076634.1"/>
    <property type="molecule type" value="Genomic_DNA"/>
</dbReference>
<accession>A0ACC2TPW3</accession>
<evidence type="ECO:0000313" key="2">
    <source>
        <dbReference type="Proteomes" id="UP001165960"/>
    </source>
</evidence>
<name>A0ACC2TPW3_9FUNG</name>
<gene>
    <name evidence="1" type="ORF">DSO57_1024289</name>
</gene>